<protein>
    <submittedName>
        <fullName evidence="1">ATP-binding protein</fullName>
    </submittedName>
</protein>
<dbReference type="PANTHER" id="PTHR42935">
    <property type="entry name" value="SLR0930 PROTEIN"/>
    <property type="match status" value="1"/>
</dbReference>
<dbReference type="EMBL" id="JANQAO010000001">
    <property type="protein sequence ID" value="MDM5147103.1"/>
    <property type="molecule type" value="Genomic_DNA"/>
</dbReference>
<proteinExistence type="predicted"/>
<keyword evidence="1" id="KW-0067">ATP-binding</keyword>
<reference evidence="1" key="2">
    <citation type="journal article" date="2023" name="Microbiome">
        <title>Synthase-selected sorting approach identifies a beta-lactone synthase in a nudibranch symbiotic bacterium.</title>
        <authorList>
            <person name="Dzunkova M."/>
            <person name="La Clair J.J."/>
            <person name="Tyml T."/>
            <person name="Doud D."/>
            <person name="Schulz F."/>
            <person name="Piquer-Esteban S."/>
            <person name="Porcel Sanchis D."/>
            <person name="Osborn A."/>
            <person name="Robinson D."/>
            <person name="Louie K.B."/>
            <person name="Bowen B.P."/>
            <person name="Bowers R.M."/>
            <person name="Lee J."/>
            <person name="Arnau V."/>
            <person name="Diaz-Villanueva W."/>
            <person name="Stepanauskas R."/>
            <person name="Gosliner T."/>
            <person name="Date S.V."/>
            <person name="Northen T.R."/>
            <person name="Cheng J.F."/>
            <person name="Burkart M.D."/>
            <person name="Woyke T."/>
        </authorList>
    </citation>
    <scope>NUCLEOTIDE SEQUENCE</scope>
    <source>
        <strain evidence="1">Df01</strain>
    </source>
</reference>
<dbReference type="Pfam" id="PF05673">
    <property type="entry name" value="DUF815"/>
    <property type="match status" value="1"/>
</dbReference>
<dbReference type="InterPro" id="IPR027417">
    <property type="entry name" value="P-loop_NTPase"/>
</dbReference>
<evidence type="ECO:0000313" key="1">
    <source>
        <dbReference type="EMBL" id="MDM5147103.1"/>
    </source>
</evidence>
<dbReference type="Gene3D" id="3.40.50.300">
    <property type="entry name" value="P-loop containing nucleotide triphosphate hydrolases"/>
    <property type="match status" value="1"/>
</dbReference>
<evidence type="ECO:0000313" key="2">
    <source>
        <dbReference type="Proteomes" id="UP001168167"/>
    </source>
</evidence>
<sequence length="283" mass="31265">MKEARIAVVLERIAIALERQGIAPRAEDFDNACCWRWEAAPLGGRLTAIERPQFESLDKLRGLDKQIALVDANTRCFLRGAPSCHVLLTGPRGTGKSSVVRGVFSRHADSGLRLIECDAAGLAQLPAILPALAMRREKFILYCDDLSFGRSNTSTLFQRLKSALEGGFSGTDNLRVYSTSNRRHLISENYDENLEGYSGGDEIHPGETNEEKISLSDRFGLWIPFCAPTVQEYEQLVRHWLGEYGVAVTAARLGEARLWADRRGSVSGRVARHFAIACAAKSD</sequence>
<dbReference type="PANTHER" id="PTHR42935:SF1">
    <property type="entry name" value="SLR0930 PROTEIN"/>
    <property type="match status" value="1"/>
</dbReference>
<dbReference type="InterPro" id="IPR008533">
    <property type="entry name" value="DUF815"/>
</dbReference>
<comment type="caution">
    <text evidence="1">The sequence shown here is derived from an EMBL/GenBank/DDBJ whole genome shotgun (WGS) entry which is preliminary data.</text>
</comment>
<reference evidence="1" key="1">
    <citation type="submission" date="2022-08" db="EMBL/GenBank/DDBJ databases">
        <authorList>
            <person name="Dzunkova M."/>
            <person name="La Clair J."/>
            <person name="Tyml T."/>
            <person name="Doud D."/>
            <person name="Schulz F."/>
            <person name="Piquer S."/>
            <person name="Porcel Sanchis D."/>
            <person name="Osborn A."/>
            <person name="Robinson D."/>
            <person name="Louie K.B."/>
            <person name="Bowen B.P."/>
            <person name="Bowers R."/>
            <person name="Lee J."/>
            <person name="Arnau Llombart V."/>
            <person name="Diaz Villanueva W."/>
            <person name="Gosliner T."/>
            <person name="Northen T."/>
            <person name="Cheng J.-F."/>
            <person name="Burkart M.D."/>
            <person name="Woyke T."/>
        </authorList>
    </citation>
    <scope>NUCLEOTIDE SEQUENCE</scope>
    <source>
        <strain evidence="1">Df01</strain>
    </source>
</reference>
<gene>
    <name evidence="1" type="ORF">NQX30_01740</name>
</gene>
<accession>A0ABT7QK80</accession>
<organism evidence="1 2">
    <name type="scientific">Candidatus Doriopsillibacter californiensis</name>
    <dbReference type="NCBI Taxonomy" id="2970740"/>
    <lineage>
        <taxon>Bacteria</taxon>
        <taxon>Pseudomonadati</taxon>
        <taxon>Pseudomonadota</taxon>
        <taxon>Gammaproteobacteria</taxon>
        <taxon>Candidatus Tethybacterales</taxon>
        <taxon>Candidatus Persebacteraceae</taxon>
        <taxon>Candidatus Doriopsillibacter</taxon>
    </lineage>
</organism>
<keyword evidence="2" id="KW-1185">Reference proteome</keyword>
<keyword evidence="1" id="KW-0547">Nucleotide-binding</keyword>
<dbReference type="Proteomes" id="UP001168167">
    <property type="component" value="Unassembled WGS sequence"/>
</dbReference>
<name>A0ABT7QK80_9GAMM</name>
<dbReference type="GO" id="GO:0005524">
    <property type="term" value="F:ATP binding"/>
    <property type="evidence" value="ECO:0007669"/>
    <property type="project" value="UniProtKB-KW"/>
</dbReference>
<dbReference type="SUPFAM" id="SSF52540">
    <property type="entry name" value="P-loop containing nucleoside triphosphate hydrolases"/>
    <property type="match status" value="1"/>
</dbReference>